<keyword evidence="4" id="KW-1185">Reference proteome</keyword>
<evidence type="ECO:0000313" key="4">
    <source>
        <dbReference type="Proteomes" id="UP001552299"/>
    </source>
</evidence>
<reference evidence="3 4" key="1">
    <citation type="journal article" date="2024" name="Plant Biotechnol. J.">
        <title>Dendrobium thyrsiflorum genome and its molecular insights into genes involved in important horticultural traits.</title>
        <authorList>
            <person name="Chen B."/>
            <person name="Wang J.Y."/>
            <person name="Zheng P.J."/>
            <person name="Li K.L."/>
            <person name="Liang Y.M."/>
            <person name="Chen X.F."/>
            <person name="Zhang C."/>
            <person name="Zhao X."/>
            <person name="He X."/>
            <person name="Zhang G.Q."/>
            <person name="Liu Z.J."/>
            <person name="Xu Q."/>
        </authorList>
    </citation>
    <scope>NUCLEOTIDE SEQUENCE [LARGE SCALE GENOMIC DNA]</scope>
    <source>
        <strain evidence="3">GZMU011</strain>
    </source>
</reference>
<dbReference type="InterPro" id="IPR044730">
    <property type="entry name" value="RNase_H-like_dom_plant"/>
</dbReference>
<organism evidence="3 4">
    <name type="scientific">Dendrobium thyrsiflorum</name>
    <name type="common">Pinecone-like raceme dendrobium</name>
    <name type="synonym">Orchid</name>
    <dbReference type="NCBI Taxonomy" id="117978"/>
    <lineage>
        <taxon>Eukaryota</taxon>
        <taxon>Viridiplantae</taxon>
        <taxon>Streptophyta</taxon>
        <taxon>Embryophyta</taxon>
        <taxon>Tracheophyta</taxon>
        <taxon>Spermatophyta</taxon>
        <taxon>Magnoliopsida</taxon>
        <taxon>Liliopsida</taxon>
        <taxon>Asparagales</taxon>
        <taxon>Orchidaceae</taxon>
        <taxon>Epidendroideae</taxon>
        <taxon>Malaxideae</taxon>
        <taxon>Dendrobiinae</taxon>
        <taxon>Dendrobium</taxon>
    </lineage>
</organism>
<accession>A0ABD0VU40</accession>
<dbReference type="InterPro" id="IPR012337">
    <property type="entry name" value="RNaseH-like_sf"/>
</dbReference>
<gene>
    <name evidence="3" type="ORF">M5K25_000490</name>
</gene>
<dbReference type="InterPro" id="IPR026960">
    <property type="entry name" value="RVT-Znf"/>
</dbReference>
<evidence type="ECO:0008006" key="5">
    <source>
        <dbReference type="Google" id="ProtNLM"/>
    </source>
</evidence>
<dbReference type="PANTHER" id="PTHR47723">
    <property type="entry name" value="OS05G0353850 PROTEIN"/>
    <property type="match status" value="1"/>
</dbReference>
<dbReference type="InterPro" id="IPR002156">
    <property type="entry name" value="RNaseH_domain"/>
</dbReference>
<dbReference type="SUPFAM" id="SSF53098">
    <property type="entry name" value="Ribonuclease H-like"/>
    <property type="match status" value="1"/>
</dbReference>
<evidence type="ECO:0000313" key="3">
    <source>
        <dbReference type="EMBL" id="KAL0928589.1"/>
    </source>
</evidence>
<dbReference type="CDD" id="cd06222">
    <property type="entry name" value="RNase_H_like"/>
    <property type="match status" value="1"/>
</dbReference>
<evidence type="ECO:0000259" key="2">
    <source>
        <dbReference type="Pfam" id="PF13966"/>
    </source>
</evidence>
<name>A0ABD0VU40_DENTH</name>
<comment type="caution">
    <text evidence="3">The sequence shown here is derived from an EMBL/GenBank/DDBJ whole genome shotgun (WGS) entry which is preliminary data.</text>
</comment>
<dbReference type="EMBL" id="JANQDX010000001">
    <property type="protein sequence ID" value="KAL0928589.1"/>
    <property type="molecule type" value="Genomic_DNA"/>
</dbReference>
<evidence type="ECO:0000259" key="1">
    <source>
        <dbReference type="Pfam" id="PF13456"/>
    </source>
</evidence>
<feature type="domain" description="Reverse transcriptase zinc-binding" evidence="2">
    <location>
        <begin position="212"/>
        <end position="287"/>
    </location>
</feature>
<dbReference type="Pfam" id="PF13966">
    <property type="entry name" value="zf-RVT"/>
    <property type="match status" value="1"/>
</dbReference>
<dbReference type="PANTHER" id="PTHR47723:SF19">
    <property type="entry name" value="POLYNUCLEOTIDYL TRANSFERASE, RIBONUCLEASE H-LIKE SUPERFAMILY PROTEIN"/>
    <property type="match status" value="1"/>
</dbReference>
<dbReference type="Pfam" id="PF13456">
    <property type="entry name" value="RVT_3"/>
    <property type="match status" value="1"/>
</dbReference>
<dbReference type="AlphaFoldDB" id="A0ABD0VU40"/>
<protein>
    <recommendedName>
        <fullName evidence="5">RNase H type-1 domain-containing protein</fullName>
    </recommendedName>
</protein>
<sequence>MSFKVVKEFYYLGVKVALRRLVAADFYFLTEKALRMLGILNELDKLCRSFIWNKQDGKLGLHFVSWNNLCKPVRAGGRGLRSCASVVGPLRAKLAWKITQDKDSLLFKILGAKYGMKCGGIGFRRGSSSAGKIIYNGMKALKSVVRWKVINGCSIYILDDIWILDKSLNKWPTFVLIPELGRQNVDRLIANDQEEDYMELIHQNSGCSISSLAYKASVIESSDCFYWNCLKKANLRPRVEVFWWRIFNNAIPSFWFLYQRRIQAEFGCPRGCEAKEDLEHITANCMKLVEVICILNKWRFGFPIVGAGWEGSKVQEFIINVYCNAVYLSWRARNKLLHEGKDDSSLVIAFNAVNYASISFMDKGKLLDCWYPPPPDWIKINVDAPLLQSYKGGIEGVVRDNKGRFLLGYGHSCIHWDVAQLELMAIQFIDEIKKDWMLSYKGIIIEGDNLNVIKFLQNLGGRWRDELLSLKDQNFVFFNWINRECNKLANLCANYALFSNFCWDDLSFNNIPPMFSMLLKEKSSFEV</sequence>
<feature type="domain" description="RNase H type-1" evidence="1">
    <location>
        <begin position="388"/>
        <end position="496"/>
    </location>
</feature>
<dbReference type="Proteomes" id="UP001552299">
    <property type="component" value="Unassembled WGS sequence"/>
</dbReference>
<dbReference type="InterPro" id="IPR053151">
    <property type="entry name" value="RNase_H-like"/>
</dbReference>
<proteinExistence type="predicted"/>